<dbReference type="GeneID" id="54572926"/>
<feature type="compositionally biased region" description="Acidic residues" evidence="1">
    <location>
        <begin position="16"/>
        <end position="27"/>
    </location>
</feature>
<evidence type="ECO:0000313" key="2">
    <source>
        <dbReference type="EMBL" id="KAF2243143.1"/>
    </source>
</evidence>
<protein>
    <submittedName>
        <fullName evidence="2">Uncharacterized protein</fullName>
    </submittedName>
</protein>
<keyword evidence="3" id="KW-1185">Reference proteome</keyword>
<evidence type="ECO:0000313" key="3">
    <source>
        <dbReference type="Proteomes" id="UP000800094"/>
    </source>
</evidence>
<dbReference type="RefSeq" id="XP_033678147.1">
    <property type="nucleotide sequence ID" value="XM_033819596.1"/>
</dbReference>
<feature type="region of interest" description="Disordered" evidence="1">
    <location>
        <begin position="1"/>
        <end position="39"/>
    </location>
</feature>
<organism evidence="2 3">
    <name type="scientific">Trematosphaeria pertusa</name>
    <dbReference type="NCBI Taxonomy" id="390896"/>
    <lineage>
        <taxon>Eukaryota</taxon>
        <taxon>Fungi</taxon>
        <taxon>Dikarya</taxon>
        <taxon>Ascomycota</taxon>
        <taxon>Pezizomycotina</taxon>
        <taxon>Dothideomycetes</taxon>
        <taxon>Pleosporomycetidae</taxon>
        <taxon>Pleosporales</taxon>
        <taxon>Massarineae</taxon>
        <taxon>Trematosphaeriaceae</taxon>
        <taxon>Trematosphaeria</taxon>
    </lineage>
</organism>
<proteinExistence type="predicted"/>
<dbReference type="AlphaFoldDB" id="A0A6A6HZT2"/>
<gene>
    <name evidence="2" type="ORF">BU26DRAFT_127260</name>
</gene>
<feature type="compositionally biased region" description="Polar residues" evidence="1">
    <location>
        <begin position="1"/>
        <end position="11"/>
    </location>
</feature>
<sequence length="170" mass="18907">MSTGDVGTDNISADDVSTEDISTDDISSENASTDDGVLPIWKGEPTDHASLVAGLKELFESITEARAKEIFEGCRNEATLRCILSQYCQELGAEWDEMTEQLKQSTGCHAMHIWLNHRKFFPHEELEYCLCSLVVVGSEVCKGPPVDSLETQQDFSTYEHMVVIEMPASR</sequence>
<dbReference type="EMBL" id="ML987206">
    <property type="protein sequence ID" value="KAF2243143.1"/>
    <property type="molecule type" value="Genomic_DNA"/>
</dbReference>
<name>A0A6A6HZT2_9PLEO</name>
<evidence type="ECO:0000256" key="1">
    <source>
        <dbReference type="SAM" id="MobiDB-lite"/>
    </source>
</evidence>
<dbReference type="Proteomes" id="UP000800094">
    <property type="component" value="Unassembled WGS sequence"/>
</dbReference>
<accession>A0A6A6HZT2</accession>
<reference evidence="2" key="1">
    <citation type="journal article" date="2020" name="Stud. Mycol.">
        <title>101 Dothideomycetes genomes: a test case for predicting lifestyles and emergence of pathogens.</title>
        <authorList>
            <person name="Haridas S."/>
            <person name="Albert R."/>
            <person name="Binder M."/>
            <person name="Bloem J."/>
            <person name="Labutti K."/>
            <person name="Salamov A."/>
            <person name="Andreopoulos B."/>
            <person name="Baker S."/>
            <person name="Barry K."/>
            <person name="Bills G."/>
            <person name="Bluhm B."/>
            <person name="Cannon C."/>
            <person name="Castanera R."/>
            <person name="Culley D."/>
            <person name="Daum C."/>
            <person name="Ezra D."/>
            <person name="Gonzalez J."/>
            <person name="Henrissat B."/>
            <person name="Kuo A."/>
            <person name="Liang C."/>
            <person name="Lipzen A."/>
            <person name="Lutzoni F."/>
            <person name="Magnuson J."/>
            <person name="Mondo S."/>
            <person name="Nolan M."/>
            <person name="Ohm R."/>
            <person name="Pangilinan J."/>
            <person name="Park H.-J."/>
            <person name="Ramirez L."/>
            <person name="Alfaro M."/>
            <person name="Sun H."/>
            <person name="Tritt A."/>
            <person name="Yoshinaga Y."/>
            <person name="Zwiers L.-H."/>
            <person name="Turgeon B."/>
            <person name="Goodwin S."/>
            <person name="Spatafora J."/>
            <person name="Crous P."/>
            <person name="Grigoriev I."/>
        </authorList>
    </citation>
    <scope>NUCLEOTIDE SEQUENCE</scope>
    <source>
        <strain evidence="2">CBS 122368</strain>
    </source>
</reference>